<evidence type="ECO:0000313" key="2">
    <source>
        <dbReference type="EMBL" id="QDV43899.1"/>
    </source>
</evidence>
<organism evidence="2 3">
    <name type="scientific">Stieleria neptunia</name>
    <dbReference type="NCBI Taxonomy" id="2527979"/>
    <lineage>
        <taxon>Bacteria</taxon>
        <taxon>Pseudomonadati</taxon>
        <taxon>Planctomycetota</taxon>
        <taxon>Planctomycetia</taxon>
        <taxon>Pirellulales</taxon>
        <taxon>Pirellulaceae</taxon>
        <taxon>Stieleria</taxon>
    </lineage>
</organism>
<keyword evidence="3" id="KW-1185">Reference proteome</keyword>
<dbReference type="RefSeq" id="WP_145388294.1">
    <property type="nucleotide sequence ID" value="NZ_CP037423.1"/>
</dbReference>
<dbReference type="Pfam" id="PF10134">
    <property type="entry name" value="RPA"/>
    <property type="match status" value="1"/>
</dbReference>
<evidence type="ECO:0000256" key="1">
    <source>
        <dbReference type="SAM" id="MobiDB-lite"/>
    </source>
</evidence>
<gene>
    <name evidence="2" type="ORF">Enr13x_37590</name>
</gene>
<feature type="region of interest" description="Disordered" evidence="1">
    <location>
        <begin position="302"/>
        <end position="326"/>
    </location>
</feature>
<accession>A0A518HSR9</accession>
<dbReference type="OrthoDB" id="9774004at2"/>
<evidence type="ECO:0000313" key="3">
    <source>
        <dbReference type="Proteomes" id="UP000319004"/>
    </source>
</evidence>
<dbReference type="Proteomes" id="UP000319004">
    <property type="component" value="Chromosome"/>
</dbReference>
<dbReference type="EMBL" id="CP037423">
    <property type="protein sequence ID" value="QDV43899.1"/>
    <property type="molecule type" value="Genomic_DNA"/>
</dbReference>
<protein>
    <submittedName>
        <fullName evidence="2">Replication initiator protein A</fullName>
    </submittedName>
</protein>
<dbReference type="KEGG" id="snep:Enr13x_37590"/>
<reference evidence="2 3" key="1">
    <citation type="submission" date="2019-03" db="EMBL/GenBank/DDBJ databases">
        <title>Deep-cultivation of Planctomycetes and their phenomic and genomic characterization uncovers novel biology.</title>
        <authorList>
            <person name="Wiegand S."/>
            <person name="Jogler M."/>
            <person name="Boedeker C."/>
            <person name="Pinto D."/>
            <person name="Vollmers J."/>
            <person name="Rivas-Marin E."/>
            <person name="Kohn T."/>
            <person name="Peeters S.H."/>
            <person name="Heuer A."/>
            <person name="Rast P."/>
            <person name="Oberbeckmann S."/>
            <person name="Bunk B."/>
            <person name="Jeske O."/>
            <person name="Meyerdierks A."/>
            <person name="Storesund J.E."/>
            <person name="Kallscheuer N."/>
            <person name="Luecker S."/>
            <person name="Lage O.M."/>
            <person name="Pohl T."/>
            <person name="Merkel B.J."/>
            <person name="Hornburger P."/>
            <person name="Mueller R.-W."/>
            <person name="Bruemmer F."/>
            <person name="Labrenz M."/>
            <person name="Spormann A.M."/>
            <person name="Op den Camp H."/>
            <person name="Overmann J."/>
            <person name="Amann R."/>
            <person name="Jetten M.S.M."/>
            <person name="Mascher T."/>
            <person name="Medema M.H."/>
            <person name="Devos D.P."/>
            <person name="Kaster A.-K."/>
            <person name="Ovreas L."/>
            <person name="Rohde M."/>
            <person name="Galperin M.Y."/>
            <person name="Jogler C."/>
        </authorList>
    </citation>
    <scope>NUCLEOTIDE SEQUENCE [LARGE SCALE GENOMIC DNA]</scope>
    <source>
        <strain evidence="2 3">Enr13</strain>
    </source>
</reference>
<proteinExistence type="predicted"/>
<dbReference type="InterPro" id="IPR018777">
    <property type="entry name" value="Replication_initiator_prot_A"/>
</dbReference>
<sequence length="402" mass="46319">MVKPETAKKEAGDQAQVVPLYGRDEMNLVEFPLCPISPVEEQTIEIDHEVWDRKANRPIKRSLLITGSARFGLPRPSDEQVLVGLSSLTQQNGFRGRKVPFSQYHLLRTIGWDTNGRAYDRLAASFDRLTGTFLKFSNSWWDNSEKEYRSHGFHLIESYELCSEERYAKHRNRTGRKRQSLNYFVWSDVMWKSIGDGYIRSIDMELFRQIASGRRREVPVRLYRWLGKQFGRKGVRDVFTFDLMRLSEGTMGLAEKYPSQVRRILERAAKVLIDVGFLSDFSVKAKRGGCGFDAVFRKRTKNSRLPSHPSKKAAARAISGKPDNESTDDLAKWFARQNPSELLRAESNALAEGFGHSFEQKSIARHRQKGTPIGASPLRQEYVRRYLDEGFRSKRNRALDTE</sequence>
<name>A0A518HSR9_9BACT</name>
<dbReference type="AlphaFoldDB" id="A0A518HSR9"/>